<keyword evidence="6 7" id="KW-0012">Acyltransferase</keyword>
<evidence type="ECO:0000259" key="8">
    <source>
        <dbReference type="Pfam" id="PF04613"/>
    </source>
</evidence>
<dbReference type="UniPathway" id="UPA00973"/>
<protein>
    <recommendedName>
        <fullName evidence="7">UDP-3-O-acylglucosamine N-acyltransferase</fullName>
        <ecNumber evidence="7">2.3.1.191</ecNumber>
    </recommendedName>
</protein>
<keyword evidence="2 7" id="KW-0441">Lipid A biosynthesis</keyword>
<dbReference type="Proteomes" id="UP000032233">
    <property type="component" value="Unassembled WGS sequence"/>
</dbReference>
<dbReference type="STRING" id="1429043.X474_16595"/>
<name>A0A0D2JB02_9BACT</name>
<dbReference type="HAMAP" id="MF_00523">
    <property type="entry name" value="LpxD"/>
    <property type="match status" value="1"/>
</dbReference>
<dbReference type="NCBIfam" id="NF002060">
    <property type="entry name" value="PRK00892.1"/>
    <property type="match status" value="1"/>
</dbReference>
<evidence type="ECO:0000313" key="9">
    <source>
        <dbReference type="EMBL" id="KIX12901.1"/>
    </source>
</evidence>
<comment type="function">
    <text evidence="7">Catalyzes the N-acylation of UDP-3-O-acylglucosamine using 3-hydroxyacyl-ACP as the acyl donor. Is involved in the biosynthesis of lipid A, a phosphorylated glycolipid that anchors the lipopolysaccharide to the outer membrane of the cell.</text>
</comment>
<keyword evidence="4 7" id="KW-0677">Repeat</keyword>
<evidence type="ECO:0000256" key="3">
    <source>
        <dbReference type="ARBA" id="ARBA00022679"/>
    </source>
</evidence>
<keyword evidence="5 7" id="KW-0443">Lipid metabolism</keyword>
<keyword evidence="3 7" id="KW-0808">Transferase</keyword>
<keyword evidence="10" id="KW-1185">Reference proteome</keyword>
<dbReference type="NCBIfam" id="TIGR01853">
    <property type="entry name" value="lipid_A_lpxD"/>
    <property type="match status" value="1"/>
</dbReference>
<dbReference type="GO" id="GO:0016410">
    <property type="term" value="F:N-acyltransferase activity"/>
    <property type="evidence" value="ECO:0007669"/>
    <property type="project" value="InterPro"/>
</dbReference>
<comment type="similarity">
    <text evidence="7">Belongs to the transferase hexapeptide repeat family. LpxD subfamily.</text>
</comment>
<evidence type="ECO:0000256" key="7">
    <source>
        <dbReference type="HAMAP-Rule" id="MF_00523"/>
    </source>
</evidence>
<dbReference type="CDD" id="cd03352">
    <property type="entry name" value="LbH_LpxD"/>
    <property type="match status" value="1"/>
</dbReference>
<dbReference type="EMBL" id="AZAC01000021">
    <property type="protein sequence ID" value="KIX12901.1"/>
    <property type="molecule type" value="Genomic_DNA"/>
</dbReference>
<dbReference type="Gene3D" id="2.160.10.10">
    <property type="entry name" value="Hexapeptide repeat proteins"/>
    <property type="match status" value="1"/>
</dbReference>
<evidence type="ECO:0000256" key="5">
    <source>
        <dbReference type="ARBA" id="ARBA00023098"/>
    </source>
</evidence>
<dbReference type="OrthoDB" id="9784739at2"/>
<accession>A0A0D2JB02</accession>
<sequence>MKITLAELAGLVDGELIGPADREISGIKGLDQAGPQDLSFLANRKYAHLLNECKAGAILVTHEQTVPEGLAVIRVKDPYLAFAKSLSFAVKVPYKPSGVHPRAVVEETAQLGEDVSIHAGAYVGDGAVLGNRVVLHPGVYVGPGARVSDDTVLYPNVVIYKGCQVGKRCILHAGTVIGADGYGFAPDGDAYFKIPQIGIVQIDDDVELGALNTVDRAAMGRTWIQRGVKTDNMVHVAHNCVIGEDTLLVAQVGISGSTKLGRHVVCGGQVGVAGHLNIGDNAVMGAKTGVTNSIASNEVVAGYPHLPHRVWLRTRALIRRLPDLFERVKKLEARLEANAGKKEE</sequence>
<dbReference type="InterPro" id="IPR011004">
    <property type="entry name" value="Trimer_LpxA-like_sf"/>
</dbReference>
<dbReference type="Pfam" id="PF04613">
    <property type="entry name" value="LpxD"/>
    <property type="match status" value="1"/>
</dbReference>
<evidence type="ECO:0000256" key="2">
    <source>
        <dbReference type="ARBA" id="ARBA00022556"/>
    </source>
</evidence>
<proteinExistence type="inferred from homology"/>
<evidence type="ECO:0000256" key="6">
    <source>
        <dbReference type="ARBA" id="ARBA00023315"/>
    </source>
</evidence>
<dbReference type="Pfam" id="PF00132">
    <property type="entry name" value="Hexapep"/>
    <property type="match status" value="2"/>
</dbReference>
<dbReference type="InterPro" id="IPR007691">
    <property type="entry name" value="LpxD"/>
</dbReference>
<dbReference type="InterPro" id="IPR001451">
    <property type="entry name" value="Hexapep"/>
</dbReference>
<dbReference type="GO" id="GO:0009245">
    <property type="term" value="P:lipid A biosynthetic process"/>
    <property type="evidence" value="ECO:0007669"/>
    <property type="project" value="UniProtKB-UniRule"/>
</dbReference>
<evidence type="ECO:0000256" key="1">
    <source>
        <dbReference type="ARBA" id="ARBA00022516"/>
    </source>
</evidence>
<dbReference type="GO" id="GO:0103118">
    <property type="term" value="F:UDP-3-O-[(3R)-3-hydroxyacyl]-glucosamine N-acyltransferase activity"/>
    <property type="evidence" value="ECO:0007669"/>
    <property type="project" value="UniProtKB-EC"/>
</dbReference>
<dbReference type="InterPro" id="IPR020573">
    <property type="entry name" value="UDP_GlcNAc_AcTrfase_non-rep"/>
</dbReference>
<dbReference type="PANTHER" id="PTHR43378">
    <property type="entry name" value="UDP-3-O-ACYLGLUCOSAMINE N-ACYLTRANSFERASE"/>
    <property type="match status" value="1"/>
</dbReference>
<dbReference type="AlphaFoldDB" id="A0A0D2JB02"/>
<dbReference type="Gene3D" id="3.40.1390.10">
    <property type="entry name" value="MurE/MurF, N-terminal domain"/>
    <property type="match status" value="1"/>
</dbReference>
<keyword evidence="1 7" id="KW-0444">Lipid biosynthesis</keyword>
<evidence type="ECO:0000256" key="4">
    <source>
        <dbReference type="ARBA" id="ARBA00022737"/>
    </source>
</evidence>
<dbReference type="PATRIC" id="fig|1429043.3.peg.3517"/>
<comment type="pathway">
    <text evidence="7">Bacterial outer membrane biogenesis; LPS lipid A biosynthesis.</text>
</comment>
<feature type="domain" description="UDP-3-O-[3-hydroxymyristoyl] glucosamine N-acyltransferase non-repeat region" evidence="8">
    <location>
        <begin position="21"/>
        <end position="86"/>
    </location>
</feature>
<dbReference type="GO" id="GO:0016020">
    <property type="term" value="C:membrane"/>
    <property type="evidence" value="ECO:0007669"/>
    <property type="project" value="GOC"/>
</dbReference>
<gene>
    <name evidence="7" type="primary">lpxD</name>
    <name evidence="9" type="ORF">X474_16595</name>
</gene>
<dbReference type="PANTHER" id="PTHR43378:SF2">
    <property type="entry name" value="UDP-3-O-ACYLGLUCOSAMINE N-ACYLTRANSFERASE 1, MITOCHONDRIAL-RELATED"/>
    <property type="match status" value="1"/>
</dbReference>
<dbReference type="RefSeq" id="WP_044349999.1">
    <property type="nucleotide sequence ID" value="NZ_AZAC01000021.1"/>
</dbReference>
<dbReference type="SUPFAM" id="SSF51161">
    <property type="entry name" value="Trimeric LpxA-like enzymes"/>
    <property type="match status" value="1"/>
</dbReference>
<reference evidence="9 10" key="1">
    <citation type="submission" date="2013-11" db="EMBL/GenBank/DDBJ databases">
        <title>Metagenomic analysis of a methanogenic consortium involved in long chain n-alkane degradation.</title>
        <authorList>
            <person name="Davidova I.A."/>
            <person name="Callaghan A.V."/>
            <person name="Wawrik B."/>
            <person name="Pruitt S."/>
            <person name="Marks C."/>
            <person name="Duncan K.E."/>
            <person name="Suflita J.M."/>
        </authorList>
    </citation>
    <scope>NUCLEOTIDE SEQUENCE [LARGE SCALE GENOMIC DNA]</scope>
    <source>
        <strain evidence="9 10">SPR</strain>
    </source>
</reference>
<comment type="subunit">
    <text evidence="7">Homotrimer.</text>
</comment>
<dbReference type="InParanoid" id="A0A0D2JB02"/>
<evidence type="ECO:0000313" key="10">
    <source>
        <dbReference type="Proteomes" id="UP000032233"/>
    </source>
</evidence>
<organism evidence="9 10">
    <name type="scientific">Dethiosulfatarculus sandiegensis</name>
    <dbReference type="NCBI Taxonomy" id="1429043"/>
    <lineage>
        <taxon>Bacteria</taxon>
        <taxon>Pseudomonadati</taxon>
        <taxon>Thermodesulfobacteriota</taxon>
        <taxon>Desulfarculia</taxon>
        <taxon>Desulfarculales</taxon>
        <taxon>Desulfarculaceae</taxon>
        <taxon>Dethiosulfatarculus</taxon>
    </lineage>
</organism>
<comment type="caution">
    <text evidence="9">The sequence shown here is derived from an EMBL/GenBank/DDBJ whole genome shotgun (WGS) entry which is preliminary data.</text>
</comment>
<feature type="active site" description="Proton acceptor" evidence="7">
    <location>
        <position position="238"/>
    </location>
</feature>
<dbReference type="FunCoup" id="A0A0D2JB02">
    <property type="interactions" value="362"/>
</dbReference>
<comment type="catalytic activity">
    <reaction evidence="7">
        <text>a UDP-3-O-[(3R)-3-hydroxyacyl]-alpha-D-glucosamine + a (3R)-hydroxyacyl-[ACP] = a UDP-2-N,3-O-bis[(3R)-3-hydroxyacyl]-alpha-D-glucosamine + holo-[ACP] + H(+)</text>
        <dbReference type="Rhea" id="RHEA:53836"/>
        <dbReference type="Rhea" id="RHEA-COMP:9685"/>
        <dbReference type="Rhea" id="RHEA-COMP:9945"/>
        <dbReference type="ChEBI" id="CHEBI:15378"/>
        <dbReference type="ChEBI" id="CHEBI:64479"/>
        <dbReference type="ChEBI" id="CHEBI:78827"/>
        <dbReference type="ChEBI" id="CHEBI:137740"/>
        <dbReference type="ChEBI" id="CHEBI:137748"/>
        <dbReference type="EC" id="2.3.1.191"/>
    </reaction>
</comment>
<dbReference type="EC" id="2.3.1.191" evidence="7"/>